<evidence type="ECO:0000256" key="1">
    <source>
        <dbReference type="ARBA" id="ARBA00022679"/>
    </source>
</evidence>
<dbReference type="PANTHER" id="PTHR43877">
    <property type="entry name" value="AMINOALKYLPHOSPHONATE N-ACETYLTRANSFERASE-RELATED-RELATED"/>
    <property type="match status" value="1"/>
</dbReference>
<protein>
    <submittedName>
        <fullName evidence="4">Ribosomal protein S18 acetylase RimI</fullName>
    </submittedName>
</protein>
<dbReference type="PIRSF" id="PIRSF037663">
    <property type="entry name" value="Acetyltransf_GNAT_prd"/>
    <property type="match status" value="1"/>
</dbReference>
<dbReference type="GO" id="GO:0016747">
    <property type="term" value="F:acyltransferase activity, transferring groups other than amino-acyl groups"/>
    <property type="evidence" value="ECO:0007669"/>
    <property type="project" value="InterPro"/>
</dbReference>
<evidence type="ECO:0000313" key="4">
    <source>
        <dbReference type="EMBL" id="SHF99737.1"/>
    </source>
</evidence>
<keyword evidence="1" id="KW-0808">Transferase</keyword>
<evidence type="ECO:0000259" key="3">
    <source>
        <dbReference type="PROSITE" id="PS51186"/>
    </source>
</evidence>
<dbReference type="InterPro" id="IPR000182">
    <property type="entry name" value="GNAT_dom"/>
</dbReference>
<keyword evidence="4" id="KW-0689">Ribosomal protein</keyword>
<dbReference type="STRING" id="1121391.SAMN02745206_03074"/>
<dbReference type="AlphaFoldDB" id="A0A1M5G7I8"/>
<dbReference type="GO" id="GO:0005840">
    <property type="term" value="C:ribosome"/>
    <property type="evidence" value="ECO:0007669"/>
    <property type="project" value="UniProtKB-KW"/>
</dbReference>
<dbReference type="InterPro" id="IPR016181">
    <property type="entry name" value="Acyl_CoA_acyltransferase"/>
</dbReference>
<accession>A0A1M5G7I8</accession>
<dbReference type="PROSITE" id="PS51186">
    <property type="entry name" value="GNAT"/>
    <property type="match status" value="1"/>
</dbReference>
<dbReference type="Gene3D" id="3.40.630.30">
    <property type="match status" value="1"/>
</dbReference>
<organism evidence="4 5">
    <name type="scientific">Desulfacinum infernum DSM 9756</name>
    <dbReference type="NCBI Taxonomy" id="1121391"/>
    <lineage>
        <taxon>Bacteria</taxon>
        <taxon>Pseudomonadati</taxon>
        <taxon>Thermodesulfobacteriota</taxon>
        <taxon>Syntrophobacteria</taxon>
        <taxon>Syntrophobacterales</taxon>
        <taxon>Syntrophobacteraceae</taxon>
        <taxon>Desulfacinum</taxon>
    </lineage>
</organism>
<dbReference type="InterPro" id="IPR050832">
    <property type="entry name" value="Bact_Acetyltransf"/>
</dbReference>
<keyword evidence="2" id="KW-0012">Acyltransferase</keyword>
<dbReference type="InterPro" id="IPR017255">
    <property type="entry name" value="AcTrfase_GNAT_prd"/>
</dbReference>
<gene>
    <name evidence="4" type="ORF">SAMN02745206_03074</name>
</gene>
<dbReference type="CDD" id="cd04301">
    <property type="entry name" value="NAT_SF"/>
    <property type="match status" value="1"/>
</dbReference>
<dbReference type="Proteomes" id="UP000184076">
    <property type="component" value="Unassembled WGS sequence"/>
</dbReference>
<dbReference type="RefSeq" id="WP_073041008.1">
    <property type="nucleotide sequence ID" value="NZ_FQVB01000035.1"/>
</dbReference>
<proteinExistence type="predicted"/>
<dbReference type="OrthoDB" id="5418460at2"/>
<sequence>MTPRQPDIVIRRLREEDAESVCEIFRMITKRSPDENFKQLVYDHAQDKKGCHFVALLGGRVVAFMINYILTLGFGAEKHAWIAVMGVNPKFMGQGIGAHMAREAFEYFQREGIKTVYATVRWDSTDLLSFLKGLGFEKSDYLNLKKELA</sequence>
<reference evidence="5" key="1">
    <citation type="submission" date="2016-11" db="EMBL/GenBank/DDBJ databases">
        <authorList>
            <person name="Varghese N."/>
            <person name="Submissions S."/>
        </authorList>
    </citation>
    <scope>NUCLEOTIDE SEQUENCE [LARGE SCALE GENOMIC DNA]</scope>
    <source>
        <strain evidence="5">DSM 9756</strain>
    </source>
</reference>
<dbReference type="SUPFAM" id="SSF55729">
    <property type="entry name" value="Acyl-CoA N-acyltransferases (Nat)"/>
    <property type="match status" value="1"/>
</dbReference>
<evidence type="ECO:0000256" key="2">
    <source>
        <dbReference type="ARBA" id="ARBA00023315"/>
    </source>
</evidence>
<dbReference type="Pfam" id="PF00583">
    <property type="entry name" value="Acetyltransf_1"/>
    <property type="match status" value="1"/>
</dbReference>
<name>A0A1M5G7I8_9BACT</name>
<feature type="domain" description="N-acetyltransferase" evidence="3">
    <location>
        <begin position="8"/>
        <end position="149"/>
    </location>
</feature>
<evidence type="ECO:0000313" key="5">
    <source>
        <dbReference type="Proteomes" id="UP000184076"/>
    </source>
</evidence>
<keyword evidence="5" id="KW-1185">Reference proteome</keyword>
<dbReference type="EMBL" id="FQVB01000035">
    <property type="protein sequence ID" value="SHF99737.1"/>
    <property type="molecule type" value="Genomic_DNA"/>
</dbReference>
<keyword evidence="4" id="KW-0687">Ribonucleoprotein</keyword>